<accession>A0ABS6BYQ0</accession>
<keyword evidence="5" id="KW-0411">Iron-sulfur</keyword>
<dbReference type="PANTHER" id="PTHR43498">
    <property type="entry name" value="FERREDOXIN:COB-COM HETERODISULFIDE REDUCTASE SUBUNIT A"/>
    <property type="match status" value="1"/>
</dbReference>
<keyword evidence="4" id="KW-0408">Iron</keyword>
<name>A0ABS6BYQ0_9CLOT</name>
<feature type="domain" description="MnmG N-terminal" evidence="6">
    <location>
        <begin position="2"/>
        <end position="213"/>
    </location>
</feature>
<protein>
    <submittedName>
        <fullName evidence="7">FAD-dependent oxidoreductase</fullName>
    </submittedName>
</protein>
<evidence type="ECO:0000256" key="5">
    <source>
        <dbReference type="ARBA" id="ARBA00023014"/>
    </source>
</evidence>
<comment type="cofactor">
    <cofactor evidence="1">
        <name>FAD</name>
        <dbReference type="ChEBI" id="CHEBI:57692"/>
    </cofactor>
</comment>
<dbReference type="RefSeq" id="WP_216151581.1">
    <property type="nucleotide sequence ID" value="NZ_JAHLDV010000092.1"/>
</dbReference>
<keyword evidence="3" id="KW-0560">Oxidoreductase</keyword>
<feature type="domain" description="MnmG N-terminal" evidence="6">
    <location>
        <begin position="274"/>
        <end position="350"/>
    </location>
</feature>
<evidence type="ECO:0000256" key="2">
    <source>
        <dbReference type="ARBA" id="ARBA00022723"/>
    </source>
</evidence>
<dbReference type="Pfam" id="PF01134">
    <property type="entry name" value="GIDA"/>
    <property type="match status" value="2"/>
</dbReference>
<dbReference type="InterPro" id="IPR040131">
    <property type="entry name" value="MnmG_N"/>
</dbReference>
<dbReference type="EMBL" id="JAHLDV010000092">
    <property type="protein sequence ID" value="MBU3161716.1"/>
    <property type="molecule type" value="Genomic_DNA"/>
</dbReference>
<dbReference type="PANTHER" id="PTHR43498:SF1">
    <property type="entry name" value="COB--COM HETERODISULFIDE REDUCTASE IRON-SULFUR SUBUNIT A"/>
    <property type="match status" value="1"/>
</dbReference>
<evidence type="ECO:0000256" key="1">
    <source>
        <dbReference type="ARBA" id="ARBA00001974"/>
    </source>
</evidence>
<evidence type="ECO:0000313" key="7">
    <source>
        <dbReference type="EMBL" id="MBU3161716.1"/>
    </source>
</evidence>
<dbReference type="Proteomes" id="UP000776252">
    <property type="component" value="Unassembled WGS sequence"/>
</dbReference>
<keyword evidence="8" id="KW-1185">Reference proteome</keyword>
<comment type="caution">
    <text evidence="7">The sequence shown here is derived from an EMBL/GenBank/DDBJ whole genome shotgun (WGS) entry which is preliminary data.</text>
</comment>
<organism evidence="7 8">
    <name type="scientific">Clostridium frigoris</name>
    <dbReference type="NCBI Taxonomy" id="205327"/>
    <lineage>
        <taxon>Bacteria</taxon>
        <taxon>Bacillati</taxon>
        <taxon>Bacillota</taxon>
        <taxon>Clostridia</taxon>
        <taxon>Eubacteriales</taxon>
        <taxon>Clostridiaceae</taxon>
        <taxon>Clostridium</taxon>
    </lineage>
</organism>
<evidence type="ECO:0000313" key="8">
    <source>
        <dbReference type="Proteomes" id="UP000776252"/>
    </source>
</evidence>
<evidence type="ECO:0000259" key="6">
    <source>
        <dbReference type="Pfam" id="PF01134"/>
    </source>
</evidence>
<keyword evidence="2" id="KW-0479">Metal-binding</keyword>
<reference evidence="7 8" key="1">
    <citation type="submission" date="2021-06" db="EMBL/GenBank/DDBJ databases">
        <title>Clostridia strains as spoilage organisms.</title>
        <authorList>
            <person name="Wambui J."/>
            <person name="Stephan R."/>
            <person name="Stevens M.J.A."/>
        </authorList>
    </citation>
    <scope>NUCLEOTIDE SEQUENCE [LARGE SCALE GENOMIC DNA]</scope>
    <source>
        <strain evidence="7 8">DSM 14204</strain>
    </source>
</reference>
<evidence type="ECO:0000256" key="4">
    <source>
        <dbReference type="ARBA" id="ARBA00023004"/>
    </source>
</evidence>
<dbReference type="InterPro" id="IPR039650">
    <property type="entry name" value="HdrA-like"/>
</dbReference>
<gene>
    <name evidence="7" type="ORF">KPL37_18675</name>
</gene>
<evidence type="ECO:0000256" key="3">
    <source>
        <dbReference type="ARBA" id="ARBA00023002"/>
    </source>
</evidence>
<proteinExistence type="predicted"/>
<sequence length="425" mass="46655">MKVIIIGGGWSGCMAAITAKRAGAQVALYEKTDMLLGLGNAGGIMRNNGRYTAAEELIALGAGDLIHVTDENSRHKNVEFPAHKNAWLYDVNKIEPAVVKCLKDMNIELNMITRVVDVEKKGNKIKGIYLSDGKYVEADVFIETTGSTGPMGNCLKYGNGCSMCVLRCPAFGPRVSISYRAGIEDLKGEREADVYGAFSGSCKLAKSSLGDDVMKELNENGVVVLKVPEEDVNLDKLKMKVCQQYALKEFAENMILLDTGDAKLMTSYYPLDKLRKIKGLEKAKYIDPIAGGKGNSIRYLSVAPRTNNMRVVGLDNLFCAGEKAGLFVGHTEAMSTGALAGHNAVRNYLGMPLLILPSALAIGDLISYANEKMKSKEGRRNRYTFAGAEYFKRMVERGLYTLDIDEIKRKVEKLNLTDIFKEKLI</sequence>